<dbReference type="PANTHER" id="PTHR44019">
    <property type="entry name" value="WD REPEAT-CONTAINING PROTEIN 55"/>
    <property type="match status" value="1"/>
</dbReference>
<dbReference type="SUPFAM" id="SSF50978">
    <property type="entry name" value="WD40 repeat-like"/>
    <property type="match status" value="1"/>
</dbReference>
<dbReference type="SMART" id="SM00320">
    <property type="entry name" value="WD40"/>
    <property type="match status" value="4"/>
</dbReference>
<keyword evidence="2 5" id="KW-0853">WD repeat</keyword>
<comment type="similarity">
    <text evidence="1">Belongs to the WD repeat WDR55 family.</text>
</comment>
<evidence type="ECO:0000313" key="7">
    <source>
        <dbReference type="EnsemblMetazoa" id="MESCA008483-PA"/>
    </source>
</evidence>
<dbReference type="Pfam" id="PF24796">
    <property type="entry name" value="WDR55"/>
    <property type="match status" value="1"/>
</dbReference>
<dbReference type="EnsemblMetazoa" id="MESCA008483-RA">
    <property type="protein sequence ID" value="MESCA008483-PA"/>
    <property type="gene ID" value="MESCA008483"/>
</dbReference>
<name>T1GXD6_MEGSC</name>
<dbReference type="InterPro" id="IPR015943">
    <property type="entry name" value="WD40/YVTN_repeat-like_dom_sf"/>
</dbReference>
<keyword evidence="8" id="KW-1185">Reference proteome</keyword>
<dbReference type="Proteomes" id="UP000015102">
    <property type="component" value="Unassembled WGS sequence"/>
</dbReference>
<evidence type="ECO:0000256" key="6">
    <source>
        <dbReference type="SAM" id="MobiDB-lite"/>
    </source>
</evidence>
<evidence type="ECO:0000256" key="4">
    <source>
        <dbReference type="ARBA" id="ARBA00023478"/>
    </source>
</evidence>
<dbReference type="Gene3D" id="2.130.10.10">
    <property type="entry name" value="YVTN repeat-like/Quinoprotein amine dehydrogenase"/>
    <property type="match status" value="1"/>
</dbReference>
<dbReference type="EMBL" id="CAQQ02161688">
    <property type="status" value="NOT_ANNOTATED_CDS"/>
    <property type="molecule type" value="Genomic_DNA"/>
</dbReference>
<dbReference type="STRING" id="36166.T1GXD6"/>
<dbReference type="AlphaFoldDB" id="T1GXD6"/>
<evidence type="ECO:0000256" key="2">
    <source>
        <dbReference type="ARBA" id="ARBA00022574"/>
    </source>
</evidence>
<dbReference type="InterPro" id="IPR050505">
    <property type="entry name" value="WDR55/POC1"/>
</dbReference>
<sequence>SGVRAPRNAGSDEEEYEPNINNIKEEEEDDETVKAIIQAIKKPRTVPKDIELDEFITDITFHPTEDILAAGLINGDIQLIKYSNEENEIYKTMEVHTKACRDIEFSDCGKYIISGSKDLSIMVTDIETEKLKKFYDGAHTDSVNKIFVLDENVFFSGDDSGHLKMWDMRTNEAIFSLHEVEDQITAIATNEAQKVLIFTSSDGYLTSVNIGAR</sequence>
<reference evidence="8" key="1">
    <citation type="submission" date="2013-02" db="EMBL/GenBank/DDBJ databases">
        <authorList>
            <person name="Hughes D."/>
        </authorList>
    </citation>
    <scope>NUCLEOTIDE SEQUENCE</scope>
    <source>
        <strain>Durham</strain>
        <strain evidence="8">NC isolate 2 -- Noor lab</strain>
    </source>
</reference>
<dbReference type="HOGENOM" id="CLU_1297245_0_0_1"/>
<keyword evidence="3" id="KW-0677">Repeat</keyword>
<feature type="region of interest" description="Disordered" evidence="6">
    <location>
        <begin position="1"/>
        <end position="28"/>
    </location>
</feature>
<evidence type="ECO:0000256" key="1">
    <source>
        <dbReference type="ARBA" id="ARBA00007625"/>
    </source>
</evidence>
<dbReference type="InterPro" id="IPR001680">
    <property type="entry name" value="WD40_rpt"/>
</dbReference>
<feature type="repeat" description="WD" evidence="5">
    <location>
        <begin position="136"/>
        <end position="176"/>
    </location>
</feature>
<reference evidence="7" key="2">
    <citation type="submission" date="2015-06" db="UniProtKB">
        <authorList>
            <consortium name="EnsemblMetazoa"/>
        </authorList>
    </citation>
    <scope>IDENTIFICATION</scope>
</reference>
<evidence type="ECO:0000256" key="3">
    <source>
        <dbReference type="ARBA" id="ARBA00022737"/>
    </source>
</evidence>
<dbReference type="OMA" id="VAQGREH"/>
<proteinExistence type="inferred from homology"/>
<accession>T1GXD6</accession>
<dbReference type="InterPro" id="IPR036322">
    <property type="entry name" value="WD40_repeat_dom_sf"/>
</dbReference>
<dbReference type="PROSITE" id="PS50082">
    <property type="entry name" value="WD_REPEATS_2"/>
    <property type="match status" value="1"/>
</dbReference>
<evidence type="ECO:0000256" key="5">
    <source>
        <dbReference type="PROSITE-ProRule" id="PRU00221"/>
    </source>
</evidence>
<evidence type="ECO:0000313" key="8">
    <source>
        <dbReference type="Proteomes" id="UP000015102"/>
    </source>
</evidence>
<organism evidence="7 8">
    <name type="scientific">Megaselia scalaris</name>
    <name type="common">Humpbacked fly</name>
    <name type="synonym">Phora scalaris</name>
    <dbReference type="NCBI Taxonomy" id="36166"/>
    <lineage>
        <taxon>Eukaryota</taxon>
        <taxon>Metazoa</taxon>
        <taxon>Ecdysozoa</taxon>
        <taxon>Arthropoda</taxon>
        <taxon>Hexapoda</taxon>
        <taxon>Insecta</taxon>
        <taxon>Pterygota</taxon>
        <taxon>Neoptera</taxon>
        <taxon>Endopterygota</taxon>
        <taxon>Diptera</taxon>
        <taxon>Brachycera</taxon>
        <taxon>Muscomorpha</taxon>
        <taxon>Platypezoidea</taxon>
        <taxon>Phoridae</taxon>
        <taxon>Megaseliini</taxon>
        <taxon>Megaselia</taxon>
    </lineage>
</organism>
<protein>
    <recommendedName>
        <fullName evidence="4">WD repeat-containing protein 55 homolog</fullName>
    </recommendedName>
</protein>
<dbReference type="PANTHER" id="PTHR44019:SF20">
    <property type="entry name" value="WD REPEAT-CONTAINING PROTEIN 55"/>
    <property type="match status" value="1"/>
</dbReference>